<proteinExistence type="predicted"/>
<evidence type="ECO:0000313" key="2">
    <source>
        <dbReference type="Proteomes" id="UP001151760"/>
    </source>
</evidence>
<dbReference type="EMBL" id="BQNB010008973">
    <property type="protein sequence ID" value="GJS56967.1"/>
    <property type="molecule type" value="Genomic_DNA"/>
</dbReference>
<name>A0ABQ4WVP4_9ASTR</name>
<keyword evidence="2" id="KW-1185">Reference proteome</keyword>
<accession>A0ABQ4WVP4</accession>
<organism evidence="1 2">
    <name type="scientific">Tanacetum coccineum</name>
    <dbReference type="NCBI Taxonomy" id="301880"/>
    <lineage>
        <taxon>Eukaryota</taxon>
        <taxon>Viridiplantae</taxon>
        <taxon>Streptophyta</taxon>
        <taxon>Embryophyta</taxon>
        <taxon>Tracheophyta</taxon>
        <taxon>Spermatophyta</taxon>
        <taxon>Magnoliopsida</taxon>
        <taxon>eudicotyledons</taxon>
        <taxon>Gunneridae</taxon>
        <taxon>Pentapetalae</taxon>
        <taxon>asterids</taxon>
        <taxon>campanulids</taxon>
        <taxon>Asterales</taxon>
        <taxon>Asteraceae</taxon>
        <taxon>Asteroideae</taxon>
        <taxon>Anthemideae</taxon>
        <taxon>Anthemidinae</taxon>
        <taxon>Tanacetum</taxon>
    </lineage>
</organism>
<comment type="caution">
    <text evidence="1">The sequence shown here is derived from an EMBL/GenBank/DDBJ whole genome shotgun (WGS) entry which is preliminary data.</text>
</comment>
<sequence length="233" mass="26514">MASFDYHLNLLYTIKECSSCGALYTTYYCCSKGGLIDKIIRERPPQNGATCGNPVDGLYCQPCAFVRKCLNEGWFTIHDKNEILNTSESSNDDTNVGPHETYQCQPMNEDYYHEQNSCYDPNSFGFDQFLPPQYTVNHPIFNARNELLNSQNEFLNTQNELLNSSNKLMEQMTSICDMIPICYDDDEDYTIAIIPVLSTEEPVDSLIMEDEHLDTIPATESDEVIMSSVENLV</sequence>
<reference evidence="1" key="1">
    <citation type="journal article" date="2022" name="Int. J. Mol. Sci.">
        <title>Draft Genome of Tanacetum Coccineum: Genomic Comparison of Closely Related Tanacetum-Family Plants.</title>
        <authorList>
            <person name="Yamashiro T."/>
            <person name="Shiraishi A."/>
            <person name="Nakayama K."/>
            <person name="Satake H."/>
        </authorList>
    </citation>
    <scope>NUCLEOTIDE SEQUENCE</scope>
</reference>
<gene>
    <name evidence="1" type="ORF">Tco_0651751</name>
</gene>
<dbReference type="Proteomes" id="UP001151760">
    <property type="component" value="Unassembled WGS sequence"/>
</dbReference>
<evidence type="ECO:0000313" key="1">
    <source>
        <dbReference type="EMBL" id="GJS56967.1"/>
    </source>
</evidence>
<protein>
    <submittedName>
        <fullName evidence="1">Uncharacterized protein</fullName>
    </submittedName>
</protein>
<reference evidence="1" key="2">
    <citation type="submission" date="2022-01" db="EMBL/GenBank/DDBJ databases">
        <authorList>
            <person name="Yamashiro T."/>
            <person name="Shiraishi A."/>
            <person name="Satake H."/>
            <person name="Nakayama K."/>
        </authorList>
    </citation>
    <scope>NUCLEOTIDE SEQUENCE</scope>
</reference>